<evidence type="ECO:0000259" key="3">
    <source>
        <dbReference type="Pfam" id="PF00501"/>
    </source>
</evidence>
<dbReference type="PANTHER" id="PTHR43859:SF57">
    <property type="entry name" value="ACYL-ACTIVATING ENZYME 8-RELATED"/>
    <property type="match status" value="1"/>
</dbReference>
<dbReference type="PANTHER" id="PTHR43859">
    <property type="entry name" value="ACYL-ACTIVATING ENZYME"/>
    <property type="match status" value="1"/>
</dbReference>
<sequence length="288" mass="31680">MLINHSSRNATQTLQNPVHILTAGSPPPASIIFQAESLGFVVAHGYGLTETGGVTVSCAWNLKWNGLPANERAKLRAGCEEREESEFALPCCELNATVDDSLDIIDPSNNKPVNRDGETVGEVVMRESSVMLGYLKNSQGRLKCMGEDGWLRTRDLGVIHPDGYIEIRDRSKDVIISGGKNISSIEIESVLYTFPGVQQAAVVAQPHEFWGETPCAFICLKNKGGQIEAGEKEIIDYCKARLPHYMVPKRVVFKDELPTTSTGKIQKFVLREMAKAVVMSPTRKPSHL</sequence>
<dbReference type="InterPro" id="IPR000873">
    <property type="entry name" value="AMP-dep_synth/lig_dom"/>
</dbReference>
<keyword evidence="6" id="KW-1185">Reference proteome</keyword>
<protein>
    <submittedName>
        <fullName evidence="5">Uncharacterized protein</fullName>
    </submittedName>
</protein>
<evidence type="ECO:0000259" key="4">
    <source>
        <dbReference type="Pfam" id="PF13193"/>
    </source>
</evidence>
<feature type="domain" description="AMP-binding enzyme C-terminal" evidence="4">
    <location>
        <begin position="186"/>
        <end position="264"/>
    </location>
</feature>
<proteinExistence type="inferred from homology"/>
<dbReference type="SUPFAM" id="SSF56801">
    <property type="entry name" value="Acetyl-CoA synthetase-like"/>
    <property type="match status" value="1"/>
</dbReference>
<dbReference type="InterPro" id="IPR042099">
    <property type="entry name" value="ANL_N_sf"/>
</dbReference>
<evidence type="ECO:0000313" key="5">
    <source>
        <dbReference type="EnsemblPlants" id="AUR62017544-RA:cds"/>
    </source>
</evidence>
<dbReference type="Pfam" id="PF00501">
    <property type="entry name" value="AMP-binding"/>
    <property type="match status" value="1"/>
</dbReference>
<dbReference type="Proteomes" id="UP000596660">
    <property type="component" value="Unplaced"/>
</dbReference>
<dbReference type="Gene3D" id="3.40.50.12780">
    <property type="entry name" value="N-terminal domain of ligase-like"/>
    <property type="match status" value="1"/>
</dbReference>
<evidence type="ECO:0000256" key="2">
    <source>
        <dbReference type="ARBA" id="ARBA00022598"/>
    </source>
</evidence>
<dbReference type="EnsemblPlants" id="AUR62017544-RA">
    <property type="protein sequence ID" value="AUR62017544-RA:cds"/>
    <property type="gene ID" value="AUR62017544"/>
</dbReference>
<keyword evidence="2" id="KW-0436">Ligase</keyword>
<dbReference type="InterPro" id="IPR045851">
    <property type="entry name" value="AMP-bd_C_sf"/>
</dbReference>
<accession>A0A803LRG5</accession>
<dbReference type="Gene3D" id="3.30.300.30">
    <property type="match status" value="1"/>
</dbReference>
<reference evidence="5" key="2">
    <citation type="submission" date="2021-03" db="UniProtKB">
        <authorList>
            <consortium name="EnsemblPlants"/>
        </authorList>
    </citation>
    <scope>IDENTIFICATION</scope>
</reference>
<evidence type="ECO:0000313" key="6">
    <source>
        <dbReference type="Proteomes" id="UP000596660"/>
    </source>
</evidence>
<reference evidence="5" key="1">
    <citation type="journal article" date="2017" name="Nature">
        <title>The genome of Chenopodium quinoa.</title>
        <authorList>
            <person name="Jarvis D.E."/>
            <person name="Ho Y.S."/>
            <person name="Lightfoot D.J."/>
            <person name="Schmoeckel S.M."/>
            <person name="Li B."/>
            <person name="Borm T.J.A."/>
            <person name="Ohyanagi H."/>
            <person name="Mineta K."/>
            <person name="Michell C.T."/>
            <person name="Saber N."/>
            <person name="Kharbatia N.M."/>
            <person name="Rupper R.R."/>
            <person name="Sharp A.R."/>
            <person name="Dally N."/>
            <person name="Boughton B.A."/>
            <person name="Woo Y.H."/>
            <person name="Gao G."/>
            <person name="Schijlen E.G.W.M."/>
            <person name="Guo X."/>
            <person name="Momin A.A."/>
            <person name="Negrao S."/>
            <person name="Al-Babili S."/>
            <person name="Gehring C."/>
            <person name="Roessner U."/>
            <person name="Jung C."/>
            <person name="Murphy K."/>
            <person name="Arold S.T."/>
            <person name="Gojobori T."/>
            <person name="van der Linden C.G."/>
            <person name="van Loo E.N."/>
            <person name="Jellen E.N."/>
            <person name="Maughan P.J."/>
            <person name="Tester M."/>
        </authorList>
    </citation>
    <scope>NUCLEOTIDE SEQUENCE [LARGE SCALE GENOMIC DNA]</scope>
    <source>
        <strain evidence="5">cv. PI 614886</strain>
    </source>
</reference>
<evidence type="ECO:0000256" key="1">
    <source>
        <dbReference type="ARBA" id="ARBA00006432"/>
    </source>
</evidence>
<dbReference type="OMA" id="CAFICLK"/>
<dbReference type="AlphaFoldDB" id="A0A803LRG5"/>
<feature type="domain" description="AMP-dependent synthetase/ligase" evidence="3">
    <location>
        <begin position="2"/>
        <end position="135"/>
    </location>
</feature>
<comment type="similarity">
    <text evidence="1">Belongs to the ATP-dependent AMP-binding enzyme family.</text>
</comment>
<dbReference type="GO" id="GO:0016874">
    <property type="term" value="F:ligase activity"/>
    <property type="evidence" value="ECO:0007669"/>
    <property type="project" value="UniProtKB-KW"/>
</dbReference>
<name>A0A803LRG5_CHEQI</name>
<organism evidence="5 6">
    <name type="scientific">Chenopodium quinoa</name>
    <name type="common">Quinoa</name>
    <dbReference type="NCBI Taxonomy" id="63459"/>
    <lineage>
        <taxon>Eukaryota</taxon>
        <taxon>Viridiplantae</taxon>
        <taxon>Streptophyta</taxon>
        <taxon>Embryophyta</taxon>
        <taxon>Tracheophyta</taxon>
        <taxon>Spermatophyta</taxon>
        <taxon>Magnoliopsida</taxon>
        <taxon>eudicotyledons</taxon>
        <taxon>Gunneridae</taxon>
        <taxon>Pentapetalae</taxon>
        <taxon>Caryophyllales</taxon>
        <taxon>Chenopodiaceae</taxon>
        <taxon>Chenopodioideae</taxon>
        <taxon>Atripliceae</taxon>
        <taxon>Chenopodium</taxon>
    </lineage>
</organism>
<dbReference type="Gramene" id="AUR62017544-RA">
    <property type="protein sequence ID" value="AUR62017544-RA:cds"/>
    <property type="gene ID" value="AUR62017544"/>
</dbReference>
<dbReference type="Pfam" id="PF13193">
    <property type="entry name" value="AMP-binding_C"/>
    <property type="match status" value="1"/>
</dbReference>
<dbReference type="InterPro" id="IPR025110">
    <property type="entry name" value="AMP-bd_C"/>
</dbReference>
<dbReference type="FunFam" id="3.30.300.30:FF:000008">
    <property type="entry name" value="2,3-dihydroxybenzoate-AMP ligase"/>
    <property type="match status" value="1"/>
</dbReference>